<evidence type="ECO:0000259" key="9">
    <source>
        <dbReference type="PROSITE" id="PS51456"/>
    </source>
</evidence>
<keyword evidence="5 8" id="KW-0518">Myosin</keyword>
<protein>
    <submittedName>
        <fullName evidence="10">Myosin head</fullName>
    </submittedName>
</protein>
<evidence type="ECO:0000256" key="3">
    <source>
        <dbReference type="ARBA" id="ARBA00022840"/>
    </source>
</evidence>
<dbReference type="InterPro" id="IPR036961">
    <property type="entry name" value="Kinesin_motor_dom_sf"/>
</dbReference>
<name>A0A0D8XNJ3_DICVI</name>
<dbReference type="PRINTS" id="PR00193">
    <property type="entry name" value="MYOSINHEAVY"/>
</dbReference>
<dbReference type="GO" id="GO:0016459">
    <property type="term" value="C:myosin complex"/>
    <property type="evidence" value="ECO:0007669"/>
    <property type="project" value="UniProtKB-KW"/>
</dbReference>
<dbReference type="GO" id="GO:0000146">
    <property type="term" value="F:microfilament motor activity"/>
    <property type="evidence" value="ECO:0007669"/>
    <property type="project" value="TreeGrafter"/>
</dbReference>
<feature type="domain" description="Myosin motor" evidence="9">
    <location>
        <begin position="1"/>
        <end position="311"/>
    </location>
</feature>
<keyword evidence="11" id="KW-1185">Reference proteome</keyword>
<evidence type="ECO:0000256" key="5">
    <source>
        <dbReference type="ARBA" id="ARBA00023123"/>
    </source>
</evidence>
<keyword evidence="6 8" id="KW-0505">Motor protein</keyword>
<comment type="caution">
    <text evidence="8">Lacks conserved residue(s) required for the propagation of feature annotation.</text>
</comment>
<dbReference type="SMART" id="SM00242">
    <property type="entry name" value="MYSc"/>
    <property type="match status" value="1"/>
</dbReference>
<dbReference type="Gene3D" id="1.10.10.820">
    <property type="match status" value="1"/>
</dbReference>
<comment type="similarity">
    <text evidence="1 8">Belongs to the TRAFAC class myosin-kinesin ATPase superfamily. Myosin family.</text>
</comment>
<dbReference type="STRING" id="29172.A0A0D8XNJ3"/>
<dbReference type="PANTHER" id="PTHR13140:SF857">
    <property type="entry name" value="MYOSIN-11"/>
    <property type="match status" value="1"/>
</dbReference>
<dbReference type="GO" id="GO:0005524">
    <property type="term" value="F:ATP binding"/>
    <property type="evidence" value="ECO:0007669"/>
    <property type="project" value="UniProtKB-UniRule"/>
</dbReference>
<dbReference type="SUPFAM" id="SSF52540">
    <property type="entry name" value="P-loop containing nucleoside triphosphate hydrolases"/>
    <property type="match status" value="1"/>
</dbReference>
<dbReference type="InterPro" id="IPR001609">
    <property type="entry name" value="Myosin_head_motor_dom-like"/>
</dbReference>
<reference evidence="10 11" key="1">
    <citation type="submission" date="2013-11" db="EMBL/GenBank/DDBJ databases">
        <title>Draft genome of the bovine lungworm Dictyocaulus viviparus.</title>
        <authorList>
            <person name="Mitreva M."/>
        </authorList>
    </citation>
    <scope>NUCLEOTIDE SEQUENCE [LARGE SCALE GENOMIC DNA]</scope>
    <source>
        <strain evidence="10 11">HannoverDv2000</strain>
    </source>
</reference>
<feature type="binding site" evidence="8">
    <location>
        <begin position="51"/>
        <end position="58"/>
    </location>
    <ligand>
        <name>ATP</name>
        <dbReference type="ChEBI" id="CHEBI:30616"/>
    </ligand>
</feature>
<organism evidence="10 11">
    <name type="scientific">Dictyocaulus viviparus</name>
    <name type="common">Bovine lungworm</name>
    <dbReference type="NCBI Taxonomy" id="29172"/>
    <lineage>
        <taxon>Eukaryota</taxon>
        <taxon>Metazoa</taxon>
        <taxon>Ecdysozoa</taxon>
        <taxon>Nematoda</taxon>
        <taxon>Chromadorea</taxon>
        <taxon>Rhabditida</taxon>
        <taxon>Rhabditina</taxon>
        <taxon>Rhabditomorpha</taxon>
        <taxon>Strongyloidea</taxon>
        <taxon>Metastrongylidae</taxon>
        <taxon>Dictyocaulus</taxon>
    </lineage>
</organism>
<evidence type="ECO:0000256" key="8">
    <source>
        <dbReference type="PROSITE-ProRule" id="PRU00782"/>
    </source>
</evidence>
<dbReference type="EMBL" id="KN716415">
    <property type="protein sequence ID" value="KJH45307.1"/>
    <property type="molecule type" value="Genomic_DNA"/>
</dbReference>
<accession>A0A0D8XNJ3</accession>
<dbReference type="Gene3D" id="1.20.120.720">
    <property type="entry name" value="Myosin VI head, motor domain, U50 subdomain"/>
    <property type="match status" value="1"/>
</dbReference>
<evidence type="ECO:0000256" key="7">
    <source>
        <dbReference type="ARBA" id="ARBA00023203"/>
    </source>
</evidence>
<dbReference type="GO" id="GO:0007015">
    <property type="term" value="P:actin filament organization"/>
    <property type="evidence" value="ECO:0007669"/>
    <property type="project" value="TreeGrafter"/>
</dbReference>
<dbReference type="GO" id="GO:0016020">
    <property type="term" value="C:membrane"/>
    <property type="evidence" value="ECO:0007669"/>
    <property type="project" value="TreeGrafter"/>
</dbReference>
<dbReference type="InterPro" id="IPR027417">
    <property type="entry name" value="P-loop_NTPase"/>
</dbReference>
<evidence type="ECO:0000313" key="11">
    <source>
        <dbReference type="Proteomes" id="UP000053766"/>
    </source>
</evidence>
<dbReference type="GO" id="GO:0005737">
    <property type="term" value="C:cytoplasm"/>
    <property type="evidence" value="ECO:0007669"/>
    <property type="project" value="TreeGrafter"/>
</dbReference>
<evidence type="ECO:0000256" key="2">
    <source>
        <dbReference type="ARBA" id="ARBA00022741"/>
    </source>
</evidence>
<evidence type="ECO:0000256" key="4">
    <source>
        <dbReference type="ARBA" id="ARBA00023054"/>
    </source>
</evidence>
<sequence>MSTYRNGLAATYPHVYVVAQSAYDGILRDVCREVILSYFAGGRNQSILITGESGAGKTENTKRIIEYVLHCGGHMSSKSHAVSNGTLRNGRSIGNDVVSCGILLEAFGNARTTHNNNSSRFGKFIRIEFDEHGKLQSAQIECCEFFPHLKRMSMLLSKAFSDEMRQKLLLTKSPDQYKFLNQGRVSIDKDIDDVENGILTNRVMDGLSITSDEKMRIYSILAACLLIGEIKFGERSGLDISYVEGKEEIDAVTSLLGVKSSRLVDALTQPSIRVGDKVIRKNQNMQKYTQPQIKINILQDLNLNVIDCPTS</sequence>
<keyword evidence="4" id="KW-0175">Coiled coil</keyword>
<dbReference type="Proteomes" id="UP000053766">
    <property type="component" value="Unassembled WGS sequence"/>
</dbReference>
<dbReference type="OrthoDB" id="312459at2759"/>
<dbReference type="PROSITE" id="PS51456">
    <property type="entry name" value="MYOSIN_MOTOR"/>
    <property type="match status" value="1"/>
</dbReference>
<dbReference type="Pfam" id="PF00063">
    <property type="entry name" value="Myosin_head"/>
    <property type="match status" value="2"/>
</dbReference>
<gene>
    <name evidence="10" type="ORF">DICVIV_08654</name>
</gene>
<dbReference type="AlphaFoldDB" id="A0A0D8XNJ3"/>
<evidence type="ECO:0000256" key="1">
    <source>
        <dbReference type="ARBA" id="ARBA00008314"/>
    </source>
</evidence>
<keyword evidence="2 8" id="KW-0547">Nucleotide-binding</keyword>
<reference evidence="11" key="2">
    <citation type="journal article" date="2016" name="Sci. Rep.">
        <title>Dictyocaulus viviparus genome, variome and transcriptome elucidate lungworm biology and support future intervention.</title>
        <authorList>
            <person name="McNulty S.N."/>
            <person name="Strube C."/>
            <person name="Rosa B.A."/>
            <person name="Martin J.C."/>
            <person name="Tyagi R."/>
            <person name="Choi Y.J."/>
            <person name="Wang Q."/>
            <person name="Hallsworth Pepin K."/>
            <person name="Zhang X."/>
            <person name="Ozersky P."/>
            <person name="Wilson R.K."/>
            <person name="Sternberg P.W."/>
            <person name="Gasser R.B."/>
            <person name="Mitreva M."/>
        </authorList>
    </citation>
    <scope>NUCLEOTIDE SEQUENCE [LARGE SCALE GENOMIC DNA]</scope>
    <source>
        <strain evidence="11">HannoverDv2000</strain>
    </source>
</reference>
<keyword evidence="3 8" id="KW-0067">ATP-binding</keyword>
<dbReference type="PANTHER" id="PTHR13140">
    <property type="entry name" value="MYOSIN"/>
    <property type="match status" value="1"/>
</dbReference>
<dbReference type="GO" id="GO:0051015">
    <property type="term" value="F:actin filament binding"/>
    <property type="evidence" value="ECO:0007669"/>
    <property type="project" value="TreeGrafter"/>
</dbReference>
<evidence type="ECO:0000313" key="10">
    <source>
        <dbReference type="EMBL" id="KJH45307.1"/>
    </source>
</evidence>
<evidence type="ECO:0000256" key="6">
    <source>
        <dbReference type="ARBA" id="ARBA00023175"/>
    </source>
</evidence>
<keyword evidence="7 8" id="KW-0009">Actin-binding</keyword>
<dbReference type="Gene3D" id="3.40.850.10">
    <property type="entry name" value="Kinesin motor domain"/>
    <property type="match status" value="1"/>
</dbReference>
<proteinExistence type="inferred from homology"/>